<protein>
    <submittedName>
        <fullName evidence="2">Uncharacterized protein</fullName>
    </submittedName>
</protein>
<evidence type="ECO:0000313" key="3">
    <source>
        <dbReference type="Proteomes" id="UP001055219"/>
    </source>
</evidence>
<proteinExistence type="predicted"/>
<feature type="region of interest" description="Disordered" evidence="1">
    <location>
        <begin position="209"/>
        <end position="230"/>
    </location>
</feature>
<dbReference type="Proteomes" id="UP001055219">
    <property type="component" value="Unassembled WGS sequence"/>
</dbReference>
<accession>A0A9P9XWD7</accession>
<reference evidence="2" key="1">
    <citation type="journal article" date="2021" name="J Fungi (Basel)">
        <title>Genomic and Metabolomic Analyses of the Marine Fungus Emericellopsis cladophorae: Insights into Saltwater Adaptability Mechanisms and Its Biosynthetic Potential.</title>
        <authorList>
            <person name="Goncalves M.F.M."/>
            <person name="Hilario S."/>
            <person name="Van de Peer Y."/>
            <person name="Esteves A.C."/>
            <person name="Alves A."/>
        </authorList>
    </citation>
    <scope>NUCLEOTIDE SEQUENCE</scope>
    <source>
        <strain evidence="2">MUM 19.33</strain>
    </source>
</reference>
<evidence type="ECO:0000256" key="1">
    <source>
        <dbReference type="SAM" id="MobiDB-lite"/>
    </source>
</evidence>
<dbReference type="EMBL" id="JAGIXG020000063">
    <property type="protein sequence ID" value="KAI6778650.1"/>
    <property type="molecule type" value="Genomic_DNA"/>
</dbReference>
<comment type="caution">
    <text evidence="2">The sequence shown here is derived from an EMBL/GenBank/DDBJ whole genome shotgun (WGS) entry which is preliminary data.</text>
</comment>
<dbReference type="OrthoDB" id="5428623at2759"/>
<gene>
    <name evidence="2" type="ORF">J7T54_002918</name>
</gene>
<feature type="compositionally biased region" description="Basic and acidic residues" evidence="1">
    <location>
        <begin position="209"/>
        <end position="226"/>
    </location>
</feature>
<dbReference type="AlphaFoldDB" id="A0A9P9XWD7"/>
<reference evidence="2" key="2">
    <citation type="submission" date="2022-07" db="EMBL/GenBank/DDBJ databases">
        <authorList>
            <person name="Goncalves M.F.M."/>
            <person name="Hilario S."/>
            <person name="Van De Peer Y."/>
            <person name="Esteves A.C."/>
            <person name="Alves A."/>
        </authorList>
    </citation>
    <scope>NUCLEOTIDE SEQUENCE</scope>
    <source>
        <strain evidence="2">MUM 19.33</strain>
    </source>
</reference>
<dbReference type="GeneID" id="75829424"/>
<dbReference type="RefSeq" id="XP_051359506.1">
    <property type="nucleotide sequence ID" value="XM_051509516.1"/>
</dbReference>
<keyword evidence="3" id="KW-1185">Reference proteome</keyword>
<evidence type="ECO:0000313" key="2">
    <source>
        <dbReference type="EMBL" id="KAI6778650.1"/>
    </source>
</evidence>
<sequence length="271" mass="30159">MLGRVVANFRQPLVDFRPTNASEHHITDPSITPWGGNQFAQRAKNAGSFKLHVLKLLNLSVDGDMELSRTFASKKVTVYELQMQEDVYKNLLKDPQTKDWIIKKCSQLERLYMITTVLVWSDAEITESSAHNAAQSGQVEVPVGAAAPIPISGAHVKASAGRVKEESQESTRCSVGEHVFAVGYKIIRKRLRDIGRGAVPIYKDRQPTYAADRRLGTEETQQKNDQEPAEIEEELPHLDMKGEWAEGVLDDEVEIKADGGSFWLQGCGSIN</sequence>
<name>A0A9P9XWD7_9HYPO</name>
<organism evidence="2 3">
    <name type="scientific">Emericellopsis cladophorae</name>
    <dbReference type="NCBI Taxonomy" id="2686198"/>
    <lineage>
        <taxon>Eukaryota</taxon>
        <taxon>Fungi</taxon>
        <taxon>Dikarya</taxon>
        <taxon>Ascomycota</taxon>
        <taxon>Pezizomycotina</taxon>
        <taxon>Sordariomycetes</taxon>
        <taxon>Hypocreomycetidae</taxon>
        <taxon>Hypocreales</taxon>
        <taxon>Bionectriaceae</taxon>
        <taxon>Emericellopsis</taxon>
    </lineage>
</organism>